<accession>A0A1X6Y738</accession>
<dbReference type="OrthoDB" id="9812084at2"/>
<evidence type="ECO:0000256" key="6">
    <source>
        <dbReference type="SAM" id="Phobius"/>
    </source>
</evidence>
<evidence type="ECO:0000313" key="7">
    <source>
        <dbReference type="EMBL" id="SLN12325.1"/>
    </source>
</evidence>
<dbReference type="GO" id="GO:0005886">
    <property type="term" value="C:plasma membrane"/>
    <property type="evidence" value="ECO:0007669"/>
    <property type="project" value="UniProtKB-SubCell"/>
</dbReference>
<dbReference type="InterPro" id="IPR001123">
    <property type="entry name" value="LeuE-type"/>
</dbReference>
<keyword evidence="3 6" id="KW-0812">Transmembrane</keyword>
<feature type="transmembrane region" description="Helical" evidence="6">
    <location>
        <begin position="107"/>
        <end position="128"/>
    </location>
</feature>
<feature type="transmembrane region" description="Helical" evidence="6">
    <location>
        <begin position="180"/>
        <end position="198"/>
    </location>
</feature>
<keyword evidence="5 6" id="KW-0472">Membrane</keyword>
<feature type="transmembrane region" description="Helical" evidence="6">
    <location>
        <begin position="148"/>
        <end position="168"/>
    </location>
</feature>
<evidence type="ECO:0000313" key="8">
    <source>
        <dbReference type="Proteomes" id="UP000193061"/>
    </source>
</evidence>
<gene>
    <name evidence="7" type="primary">rhtB_1</name>
    <name evidence="7" type="ORF">ROA7450_00138</name>
</gene>
<evidence type="ECO:0000256" key="5">
    <source>
        <dbReference type="ARBA" id="ARBA00023136"/>
    </source>
</evidence>
<name>A0A1X6Y738_9RHOB</name>
<proteinExistence type="predicted"/>
<dbReference type="AlphaFoldDB" id="A0A1X6Y738"/>
<dbReference type="GO" id="GO:0015171">
    <property type="term" value="F:amino acid transmembrane transporter activity"/>
    <property type="evidence" value="ECO:0007669"/>
    <property type="project" value="TreeGrafter"/>
</dbReference>
<sequence>MEGLASFLLAAFALTGSPGPNTLSAAAVGASFGRLNGLRYVAGLSAGVGLVILIAGTGVSGAVMALPGVAPVITACAMAYFLYLACRIATAPPLGKSAQYQTSKAPMWYVGVFLSLANPKAYAAMGALFSGHVLQPDQPVTDALTKGILALAVVCLVNLIWLSVGAGLARYLQNPRTSRLVNVSFAVLLLLSIVAVALG</sequence>
<keyword evidence="4 6" id="KW-1133">Transmembrane helix</keyword>
<dbReference type="EMBL" id="FWFX01000001">
    <property type="protein sequence ID" value="SLN12325.1"/>
    <property type="molecule type" value="Genomic_DNA"/>
</dbReference>
<comment type="subcellular location">
    <subcellularLocation>
        <location evidence="1">Cell membrane</location>
        <topology evidence="1">Multi-pass membrane protein</topology>
    </subcellularLocation>
</comment>
<evidence type="ECO:0000256" key="2">
    <source>
        <dbReference type="ARBA" id="ARBA00022475"/>
    </source>
</evidence>
<protein>
    <submittedName>
        <fullName evidence="7">Homoserine/homoserine lactone efflux protein</fullName>
    </submittedName>
</protein>
<dbReference type="Proteomes" id="UP000193061">
    <property type="component" value="Unassembled WGS sequence"/>
</dbReference>
<dbReference type="GO" id="GO:0033228">
    <property type="term" value="P:cysteine export across plasma membrane"/>
    <property type="evidence" value="ECO:0007669"/>
    <property type="project" value="TreeGrafter"/>
</dbReference>
<dbReference type="PANTHER" id="PTHR30086:SF20">
    <property type="entry name" value="ARGININE EXPORTER PROTEIN ARGO-RELATED"/>
    <property type="match status" value="1"/>
</dbReference>
<feature type="transmembrane region" description="Helical" evidence="6">
    <location>
        <begin position="50"/>
        <end position="83"/>
    </location>
</feature>
<evidence type="ECO:0000256" key="1">
    <source>
        <dbReference type="ARBA" id="ARBA00004651"/>
    </source>
</evidence>
<evidence type="ECO:0000256" key="3">
    <source>
        <dbReference type="ARBA" id="ARBA00022692"/>
    </source>
</evidence>
<organism evidence="7 8">
    <name type="scientific">Roseovarius albus</name>
    <dbReference type="NCBI Taxonomy" id="1247867"/>
    <lineage>
        <taxon>Bacteria</taxon>
        <taxon>Pseudomonadati</taxon>
        <taxon>Pseudomonadota</taxon>
        <taxon>Alphaproteobacteria</taxon>
        <taxon>Rhodobacterales</taxon>
        <taxon>Roseobacteraceae</taxon>
        <taxon>Roseovarius</taxon>
    </lineage>
</organism>
<dbReference type="PANTHER" id="PTHR30086">
    <property type="entry name" value="ARGININE EXPORTER PROTEIN ARGO"/>
    <property type="match status" value="1"/>
</dbReference>
<reference evidence="7 8" key="1">
    <citation type="submission" date="2017-03" db="EMBL/GenBank/DDBJ databases">
        <authorList>
            <person name="Afonso C.L."/>
            <person name="Miller P.J."/>
            <person name="Scott M.A."/>
            <person name="Spackman E."/>
            <person name="Goraichik I."/>
            <person name="Dimitrov K.M."/>
            <person name="Suarez D.L."/>
            <person name="Swayne D.E."/>
        </authorList>
    </citation>
    <scope>NUCLEOTIDE SEQUENCE [LARGE SCALE GENOMIC DNA]</scope>
    <source>
        <strain evidence="7 8">CECT 7450</strain>
    </source>
</reference>
<dbReference type="Pfam" id="PF01810">
    <property type="entry name" value="LysE"/>
    <property type="match status" value="1"/>
</dbReference>
<keyword evidence="8" id="KW-1185">Reference proteome</keyword>
<keyword evidence="2" id="KW-1003">Cell membrane</keyword>
<evidence type="ECO:0000256" key="4">
    <source>
        <dbReference type="ARBA" id="ARBA00022989"/>
    </source>
</evidence>